<proteinExistence type="predicted"/>
<evidence type="ECO:0000313" key="7">
    <source>
        <dbReference type="Proteomes" id="UP000822476"/>
    </source>
</evidence>
<dbReference type="InterPro" id="IPR050392">
    <property type="entry name" value="Collagen/C1q_domain"/>
</dbReference>
<dbReference type="Proteomes" id="UP000822476">
    <property type="component" value="Unassembled WGS sequence"/>
</dbReference>
<evidence type="ECO:0000256" key="2">
    <source>
        <dbReference type="ARBA" id="ARBA00022525"/>
    </source>
</evidence>
<dbReference type="PRINTS" id="PR00007">
    <property type="entry name" value="COMPLEMNTC1Q"/>
</dbReference>
<dbReference type="GO" id="GO:0005576">
    <property type="term" value="C:extracellular region"/>
    <property type="evidence" value="ECO:0007669"/>
    <property type="project" value="UniProtKB-SubCell"/>
</dbReference>
<comment type="subcellular location">
    <subcellularLocation>
        <location evidence="1">Secreted</location>
    </subcellularLocation>
</comment>
<reference evidence="6" key="1">
    <citation type="submission" date="2019-07" db="EMBL/GenBank/DDBJ databases">
        <title>Annotation for the trematode Paragonimus miyazaki's.</title>
        <authorList>
            <person name="Choi Y.-J."/>
        </authorList>
    </citation>
    <scope>NUCLEOTIDE SEQUENCE</scope>
    <source>
        <strain evidence="6">Japan</strain>
    </source>
</reference>
<evidence type="ECO:0000256" key="3">
    <source>
        <dbReference type="ARBA" id="ARBA00023119"/>
    </source>
</evidence>
<dbReference type="OrthoDB" id="6154955at2759"/>
<organism evidence="6 7">
    <name type="scientific">Paragonimus skrjabini miyazakii</name>
    <dbReference type="NCBI Taxonomy" id="59628"/>
    <lineage>
        <taxon>Eukaryota</taxon>
        <taxon>Metazoa</taxon>
        <taxon>Spiralia</taxon>
        <taxon>Lophotrochozoa</taxon>
        <taxon>Platyhelminthes</taxon>
        <taxon>Trematoda</taxon>
        <taxon>Digenea</taxon>
        <taxon>Plagiorchiida</taxon>
        <taxon>Troglotremata</taxon>
        <taxon>Troglotrematidae</taxon>
        <taxon>Paragonimus</taxon>
    </lineage>
</organism>
<evidence type="ECO:0000256" key="4">
    <source>
        <dbReference type="SAM" id="MobiDB-lite"/>
    </source>
</evidence>
<dbReference type="InterPro" id="IPR001073">
    <property type="entry name" value="C1q_dom"/>
</dbReference>
<name>A0A8S9YK95_9TREM</name>
<keyword evidence="2" id="KW-0964">Secreted</keyword>
<dbReference type="PROSITE" id="PS50871">
    <property type="entry name" value="C1Q"/>
    <property type="match status" value="1"/>
</dbReference>
<dbReference type="SMART" id="SM00110">
    <property type="entry name" value="C1Q"/>
    <property type="match status" value="1"/>
</dbReference>
<sequence>MNELTLSFRRSFRLDKTQRIVLSRLLATNADTNSPQTSLQNAYSHIMFTFHLRKCFQWKMFCLSLIWITCLVQFTPCLTHASTGLTTTSEPSCHLQLECSGQTSSGPGRVRIPVRSARGPTGPAGERGLTGPQGPPGPTGPTPKWMQTPAEYQVAFYVGLTRSIETKPIEKDCPLIFDTVLLNLGGGYNVTNGQFTAPVSGVYVFVLVVSAQSYEKAGAQLLHNGKIALLSWCESTLWATVTNQAILQLEKGDKVWLQCRDEAYRLHGYMYSNLSGYLIFPKIS</sequence>
<gene>
    <name evidence="6" type="ORF">EG68_08721</name>
</gene>
<keyword evidence="3" id="KW-0176">Collagen</keyword>
<keyword evidence="7" id="KW-1185">Reference proteome</keyword>
<dbReference type="PANTHER" id="PTHR15427:SF52">
    <property type="entry name" value="C1Q DOMAIN-CONTAINING PROTEIN"/>
    <property type="match status" value="1"/>
</dbReference>
<protein>
    <recommendedName>
        <fullName evidence="5">C1q domain-containing protein</fullName>
    </recommendedName>
</protein>
<evidence type="ECO:0000259" key="5">
    <source>
        <dbReference type="PROSITE" id="PS50871"/>
    </source>
</evidence>
<evidence type="ECO:0000313" key="6">
    <source>
        <dbReference type="EMBL" id="KAF7255234.1"/>
    </source>
</evidence>
<dbReference type="Gene3D" id="2.60.120.40">
    <property type="match status" value="1"/>
</dbReference>
<dbReference type="PANTHER" id="PTHR15427">
    <property type="entry name" value="EMILIN ELASTIN MICROFIBRIL INTERFACE-LOCATED PROTEIN ELASTIN MICROFIBRIL INTERFACER"/>
    <property type="match status" value="1"/>
</dbReference>
<evidence type="ECO:0000256" key="1">
    <source>
        <dbReference type="ARBA" id="ARBA00004613"/>
    </source>
</evidence>
<dbReference type="Pfam" id="PF00386">
    <property type="entry name" value="C1q"/>
    <property type="match status" value="1"/>
</dbReference>
<feature type="domain" description="C1q" evidence="5">
    <location>
        <begin position="149"/>
        <end position="284"/>
    </location>
</feature>
<dbReference type="AlphaFoldDB" id="A0A8S9YK95"/>
<dbReference type="EMBL" id="JTDE01004167">
    <property type="protein sequence ID" value="KAF7255234.1"/>
    <property type="molecule type" value="Genomic_DNA"/>
</dbReference>
<accession>A0A8S9YK95</accession>
<dbReference type="InterPro" id="IPR008983">
    <property type="entry name" value="Tumour_necrosis_fac-like_dom"/>
</dbReference>
<feature type="region of interest" description="Disordered" evidence="4">
    <location>
        <begin position="101"/>
        <end position="145"/>
    </location>
</feature>
<comment type="caution">
    <text evidence="6">The sequence shown here is derived from an EMBL/GenBank/DDBJ whole genome shotgun (WGS) entry which is preliminary data.</text>
</comment>
<dbReference type="SUPFAM" id="SSF49842">
    <property type="entry name" value="TNF-like"/>
    <property type="match status" value="1"/>
</dbReference>
<dbReference type="Gene3D" id="1.20.5.320">
    <property type="entry name" value="6-Phosphogluconate Dehydrogenase, domain 3"/>
    <property type="match status" value="1"/>
</dbReference>